<dbReference type="EMBL" id="JAGSVG010000019">
    <property type="protein sequence ID" value="MBR8131361.1"/>
    <property type="molecule type" value="Genomic_DNA"/>
</dbReference>
<evidence type="ECO:0000313" key="3">
    <source>
        <dbReference type="Proteomes" id="UP000682266"/>
    </source>
</evidence>
<reference evidence="2" key="1">
    <citation type="submission" date="2021-04" db="EMBL/GenBank/DDBJ databases">
        <title>A collection of bacterial strains from the Burkholderia cepacia Research Laboratory and Repository.</title>
        <authorList>
            <person name="Lipuma J."/>
            <person name="Spilker T."/>
        </authorList>
    </citation>
    <scope>NUCLEOTIDE SEQUENCE</scope>
    <source>
        <strain evidence="2">AU36012</strain>
    </source>
</reference>
<sequence length="143" mass="15795">MRGRGESMSQFEIAGRAFPAFSGLGQHANKRAFMCLPDQGPLPVGTYYIVDRESGGTLGWLWDIAKSRDKWFALYADDGRIDDETFCQGVKRGGFRLHAGRRSEGCITIANSADFNVIRGFLTGKNSHIPGTNTRCYGKVIVK</sequence>
<comment type="caution">
    <text evidence="2">The sequence shown here is derived from an EMBL/GenBank/DDBJ whole genome shotgun (WGS) entry which is preliminary data.</text>
</comment>
<organism evidence="2 3">
    <name type="scientific">Burkholderia ambifaria</name>
    <dbReference type="NCBI Taxonomy" id="152480"/>
    <lineage>
        <taxon>Bacteria</taxon>
        <taxon>Pseudomonadati</taxon>
        <taxon>Pseudomonadota</taxon>
        <taxon>Betaproteobacteria</taxon>
        <taxon>Burkholderiales</taxon>
        <taxon>Burkholderiaceae</taxon>
        <taxon>Burkholderia</taxon>
        <taxon>Burkholderia cepacia complex</taxon>
    </lineage>
</organism>
<dbReference type="AlphaFoldDB" id="A0AA41JKZ1"/>
<evidence type="ECO:0000313" key="2">
    <source>
        <dbReference type="EMBL" id="MBR8131361.1"/>
    </source>
</evidence>
<dbReference type="InterPro" id="IPR021225">
    <property type="entry name" value="Tlde1_dom"/>
</dbReference>
<protein>
    <submittedName>
        <fullName evidence="2">DUF2778 domain-containing protein</fullName>
    </submittedName>
</protein>
<dbReference type="Pfam" id="PF10908">
    <property type="entry name" value="Tlde1_dom"/>
    <property type="match status" value="1"/>
</dbReference>
<accession>A0AA41JKZ1</accession>
<feature type="domain" description="Tlde1" evidence="1">
    <location>
        <begin position="17"/>
        <end position="125"/>
    </location>
</feature>
<gene>
    <name evidence="2" type="ORF">KDW93_20705</name>
</gene>
<name>A0AA41JKZ1_9BURK</name>
<proteinExistence type="predicted"/>
<evidence type="ECO:0000259" key="1">
    <source>
        <dbReference type="Pfam" id="PF10908"/>
    </source>
</evidence>
<dbReference type="Proteomes" id="UP000682266">
    <property type="component" value="Unassembled WGS sequence"/>
</dbReference>